<organism evidence="1">
    <name type="scientific">marine sediment metagenome</name>
    <dbReference type="NCBI Taxonomy" id="412755"/>
    <lineage>
        <taxon>unclassified sequences</taxon>
        <taxon>metagenomes</taxon>
        <taxon>ecological metagenomes</taxon>
    </lineage>
</organism>
<comment type="caution">
    <text evidence="1">The sequence shown here is derived from an EMBL/GenBank/DDBJ whole genome shotgun (WGS) entry which is preliminary data.</text>
</comment>
<dbReference type="EMBL" id="BARS01029721">
    <property type="protein sequence ID" value="GAG07765.1"/>
    <property type="molecule type" value="Genomic_DNA"/>
</dbReference>
<proteinExistence type="predicted"/>
<dbReference type="AlphaFoldDB" id="X0UQ03"/>
<evidence type="ECO:0000313" key="1">
    <source>
        <dbReference type="EMBL" id="GAG07765.1"/>
    </source>
</evidence>
<gene>
    <name evidence="1" type="ORF">S01H1_46414</name>
</gene>
<dbReference type="InterPro" id="IPR029063">
    <property type="entry name" value="SAM-dependent_MTases_sf"/>
</dbReference>
<dbReference type="Gene3D" id="3.40.50.150">
    <property type="entry name" value="Vaccinia Virus protein VP39"/>
    <property type="match status" value="1"/>
</dbReference>
<feature type="non-terminal residue" evidence="1">
    <location>
        <position position="1"/>
    </location>
</feature>
<name>X0UQ03_9ZZZZ</name>
<dbReference type="SUPFAM" id="SSF53335">
    <property type="entry name" value="S-adenosyl-L-methionine-dependent methyltransferases"/>
    <property type="match status" value="1"/>
</dbReference>
<reference evidence="1" key="1">
    <citation type="journal article" date="2014" name="Front. Microbiol.">
        <title>High frequency of phylogenetically diverse reductive dehalogenase-homologous genes in deep subseafloor sedimentary metagenomes.</title>
        <authorList>
            <person name="Kawai M."/>
            <person name="Futagami T."/>
            <person name="Toyoda A."/>
            <person name="Takaki Y."/>
            <person name="Nishi S."/>
            <person name="Hori S."/>
            <person name="Arai W."/>
            <person name="Tsubouchi T."/>
            <person name="Morono Y."/>
            <person name="Uchiyama I."/>
            <person name="Ito T."/>
            <person name="Fujiyama A."/>
            <person name="Inagaki F."/>
            <person name="Takami H."/>
        </authorList>
    </citation>
    <scope>NUCLEOTIDE SEQUENCE</scope>
    <source>
        <strain evidence="1">Expedition CK06-06</strain>
    </source>
</reference>
<dbReference type="Pfam" id="PF13489">
    <property type="entry name" value="Methyltransf_23"/>
    <property type="match status" value="1"/>
</dbReference>
<accession>X0UQ03</accession>
<protein>
    <submittedName>
        <fullName evidence="1">Uncharacterized protein</fullName>
    </submittedName>
</protein>
<sequence>DCEKHLPFDDKFFDIVWAGDVIEHIRFTDVFVNEINRVLKLGGIFVLSTPMHNRFKNVLISLCNFEKHFDPEFPHLRFYSLRSLTSTLEKRGFEIVSVNYIGRIRPIASSMFVLSRKVEDKEMACTHRY</sequence>